<accession>Q2SKH1</accession>
<dbReference type="OrthoDB" id="9876359at2"/>
<dbReference type="EMBL" id="CP000155">
    <property type="protein sequence ID" value="ABC28853.1"/>
    <property type="molecule type" value="Genomic_DNA"/>
</dbReference>
<keyword evidence="1" id="KW-0732">Signal</keyword>
<feature type="signal peptide" evidence="1">
    <location>
        <begin position="1"/>
        <end position="17"/>
    </location>
</feature>
<gene>
    <name evidence="2" type="ordered locus">HCH_02019</name>
</gene>
<reference evidence="2 3" key="1">
    <citation type="journal article" date="2005" name="Nucleic Acids Res.">
        <title>Genomic blueprint of Hahella chejuensis, a marine microbe producing an algicidal agent.</title>
        <authorList>
            <person name="Jeong H."/>
            <person name="Yim J.H."/>
            <person name="Lee C."/>
            <person name="Choi S.-H."/>
            <person name="Park Y.K."/>
            <person name="Yoon S.H."/>
            <person name="Hur C.-G."/>
            <person name="Kang H.-Y."/>
            <person name="Kim D."/>
            <person name="Lee H.H."/>
            <person name="Park K.H."/>
            <person name="Park S.-H."/>
            <person name="Park H.-S."/>
            <person name="Lee H.K."/>
            <person name="Oh T.K."/>
            <person name="Kim J.F."/>
        </authorList>
    </citation>
    <scope>NUCLEOTIDE SEQUENCE [LARGE SCALE GENOMIC DNA]</scope>
    <source>
        <strain evidence="2 3">KCTC 2396</strain>
    </source>
</reference>
<dbReference type="AlphaFoldDB" id="Q2SKH1"/>
<feature type="chain" id="PRO_5004215134" evidence="1">
    <location>
        <begin position="18"/>
        <end position="151"/>
    </location>
</feature>
<dbReference type="KEGG" id="hch:HCH_02019"/>
<evidence type="ECO:0000256" key="1">
    <source>
        <dbReference type="SAM" id="SignalP"/>
    </source>
</evidence>
<proteinExistence type="predicted"/>
<organism evidence="2 3">
    <name type="scientific">Hahella chejuensis (strain KCTC 2396)</name>
    <dbReference type="NCBI Taxonomy" id="349521"/>
    <lineage>
        <taxon>Bacteria</taxon>
        <taxon>Pseudomonadati</taxon>
        <taxon>Pseudomonadota</taxon>
        <taxon>Gammaproteobacteria</taxon>
        <taxon>Oceanospirillales</taxon>
        <taxon>Hahellaceae</taxon>
        <taxon>Hahella</taxon>
    </lineage>
</organism>
<dbReference type="RefSeq" id="WP_011395924.1">
    <property type="nucleotide sequence ID" value="NC_007645.1"/>
</dbReference>
<dbReference type="Proteomes" id="UP000000238">
    <property type="component" value="Chromosome"/>
</dbReference>
<keyword evidence="3" id="KW-1185">Reference proteome</keyword>
<dbReference type="PROSITE" id="PS51257">
    <property type="entry name" value="PROKAR_LIPOPROTEIN"/>
    <property type="match status" value="1"/>
</dbReference>
<sequence>MRLLLLLSLSTFLLGCATEKLHLSNAKLFPVEVISTKEYSEGDPYLFTGTYLALKFDSDTPIDIEDFLNQFRASVIKDDDEIEFSNGILDGGDPHYMSFHKGLMSLSNTDFDRIEFQLRYDPMLTPDYTSNVISFTKEEVLEAAKKPVAEY</sequence>
<evidence type="ECO:0000313" key="2">
    <source>
        <dbReference type="EMBL" id="ABC28853.1"/>
    </source>
</evidence>
<evidence type="ECO:0000313" key="3">
    <source>
        <dbReference type="Proteomes" id="UP000000238"/>
    </source>
</evidence>
<name>Q2SKH1_HAHCH</name>
<protein>
    <submittedName>
        <fullName evidence="2">Uncharacterized protein</fullName>
    </submittedName>
</protein>
<dbReference type="HOGENOM" id="CLU_1494233_0_0_6"/>